<reference evidence="1 2" key="1">
    <citation type="submission" date="2021-06" db="EMBL/GenBank/DDBJ databases">
        <title>New haloarchaea isolates fom saline soil.</title>
        <authorList>
            <person name="Duran-Viseras A."/>
            <person name="Sanchez-Porro C.S."/>
            <person name="Ventosa A."/>
        </authorList>
    </citation>
    <scope>NUCLEOTIDE SEQUENCE [LARGE SCALE GENOMIC DNA]</scope>
    <source>
        <strain evidence="1 2">JCM 183640</strain>
    </source>
</reference>
<gene>
    <name evidence="1" type="ORF">KTS45_03625</name>
</gene>
<proteinExistence type="predicted"/>
<protein>
    <submittedName>
        <fullName evidence="1">Uncharacterized protein</fullName>
    </submittedName>
</protein>
<evidence type="ECO:0000313" key="2">
    <source>
        <dbReference type="Proteomes" id="UP000766550"/>
    </source>
</evidence>
<dbReference type="InterPro" id="IPR006311">
    <property type="entry name" value="TAT_signal"/>
</dbReference>
<dbReference type="EMBL" id="JAHQXF010000001">
    <property type="protein sequence ID" value="MBV0923279.1"/>
    <property type="molecule type" value="Genomic_DNA"/>
</dbReference>
<sequence>MSSASAAGPSSSETVTRRRFLAALGVGATSATAGCGRFSGTDSSGEGDTIEIIPVNETDRPVTVAIRIEAADGSVLFSRVYELDAGHADESAGIDTRPATIHAFTPDGRSNSWEYDPDTDLQCEGKDVGLWIRETSIDPWYNC</sequence>
<keyword evidence="2" id="KW-1185">Reference proteome</keyword>
<dbReference type="Proteomes" id="UP000766550">
    <property type="component" value="Unassembled WGS sequence"/>
</dbReference>
<accession>A0A8J8C3P2</accession>
<dbReference type="PROSITE" id="PS51318">
    <property type="entry name" value="TAT"/>
    <property type="match status" value="1"/>
</dbReference>
<comment type="caution">
    <text evidence="1">The sequence shown here is derived from an EMBL/GenBank/DDBJ whole genome shotgun (WGS) entry which is preliminary data.</text>
</comment>
<dbReference type="AlphaFoldDB" id="A0A8J8C3P2"/>
<dbReference type="RefSeq" id="WP_162316421.1">
    <property type="nucleotide sequence ID" value="NZ_JAHQXF010000001.1"/>
</dbReference>
<dbReference type="OrthoDB" id="350659at2157"/>
<name>A0A8J8C3P2_9EURY</name>
<evidence type="ECO:0000313" key="1">
    <source>
        <dbReference type="EMBL" id="MBV0923279.1"/>
    </source>
</evidence>
<organism evidence="1 2">
    <name type="scientific">Haloarcula limicola</name>
    <dbReference type="NCBI Taxonomy" id="1429915"/>
    <lineage>
        <taxon>Archaea</taxon>
        <taxon>Methanobacteriati</taxon>
        <taxon>Methanobacteriota</taxon>
        <taxon>Stenosarchaea group</taxon>
        <taxon>Halobacteria</taxon>
        <taxon>Halobacteriales</taxon>
        <taxon>Haloarculaceae</taxon>
        <taxon>Haloarcula</taxon>
    </lineage>
</organism>